<keyword evidence="2" id="KW-0175">Coiled coil</keyword>
<proteinExistence type="inferred from homology"/>
<dbReference type="InterPro" id="IPR051483">
    <property type="entry name" value="MAP7_domain-containing"/>
</dbReference>
<dbReference type="GO" id="GO:0015630">
    <property type="term" value="C:microtubule cytoskeleton"/>
    <property type="evidence" value="ECO:0007669"/>
    <property type="project" value="TreeGrafter"/>
</dbReference>
<dbReference type="Ensembl" id="ENSVKKT00000005965.1">
    <property type="protein sequence ID" value="ENSVKKP00000005806.1"/>
    <property type="gene ID" value="ENSVKKG00000004242.1"/>
</dbReference>
<evidence type="ECO:0000313" key="4">
    <source>
        <dbReference type="Ensembl" id="ENSVKKP00000005806.1"/>
    </source>
</evidence>
<reference evidence="4" key="2">
    <citation type="submission" date="2025-09" db="UniProtKB">
        <authorList>
            <consortium name="Ensembl"/>
        </authorList>
    </citation>
    <scope>IDENTIFICATION</scope>
</reference>
<accession>A0A8D2J2K2</accession>
<evidence type="ECO:0000256" key="3">
    <source>
        <dbReference type="SAM" id="MobiDB-lite"/>
    </source>
</evidence>
<reference evidence="4" key="1">
    <citation type="submission" date="2025-08" db="UniProtKB">
        <authorList>
            <consortium name="Ensembl"/>
        </authorList>
    </citation>
    <scope>IDENTIFICATION</scope>
</reference>
<dbReference type="AlphaFoldDB" id="A0A8D2J2K2"/>
<protein>
    <submittedName>
        <fullName evidence="4">Uncharacterized protein</fullName>
    </submittedName>
</protein>
<feature type="compositionally biased region" description="Low complexity" evidence="3">
    <location>
        <begin position="19"/>
        <end position="29"/>
    </location>
</feature>
<dbReference type="PANTHER" id="PTHR15073">
    <property type="entry name" value="MICROTUBULE-ASSOCIATED PROTEIN"/>
    <property type="match status" value="1"/>
</dbReference>
<comment type="similarity">
    <text evidence="1">Belongs to the MAP7 family.</text>
</comment>
<organism evidence="4 5">
    <name type="scientific">Varanus komodoensis</name>
    <name type="common">Komodo dragon</name>
    <dbReference type="NCBI Taxonomy" id="61221"/>
    <lineage>
        <taxon>Eukaryota</taxon>
        <taxon>Metazoa</taxon>
        <taxon>Chordata</taxon>
        <taxon>Craniata</taxon>
        <taxon>Vertebrata</taxon>
        <taxon>Euteleostomi</taxon>
        <taxon>Lepidosauria</taxon>
        <taxon>Squamata</taxon>
        <taxon>Bifurcata</taxon>
        <taxon>Unidentata</taxon>
        <taxon>Episquamata</taxon>
        <taxon>Toxicofera</taxon>
        <taxon>Anguimorpha</taxon>
        <taxon>Paleoanguimorpha</taxon>
        <taxon>Varanoidea</taxon>
        <taxon>Varanidae</taxon>
        <taxon>Varanus</taxon>
    </lineage>
</organism>
<dbReference type="Proteomes" id="UP000694545">
    <property type="component" value="Unplaced"/>
</dbReference>
<evidence type="ECO:0000256" key="2">
    <source>
        <dbReference type="ARBA" id="ARBA00023054"/>
    </source>
</evidence>
<evidence type="ECO:0000256" key="1">
    <source>
        <dbReference type="ARBA" id="ARBA00007525"/>
    </source>
</evidence>
<dbReference type="GO" id="GO:0000226">
    <property type="term" value="P:microtubule cytoskeleton organization"/>
    <property type="evidence" value="ECO:0007669"/>
    <property type="project" value="TreeGrafter"/>
</dbReference>
<feature type="compositionally biased region" description="Polar residues" evidence="3">
    <location>
        <begin position="56"/>
        <end position="66"/>
    </location>
</feature>
<dbReference type="PANTHER" id="PTHR15073:SF3">
    <property type="entry name" value="MAP7 DOMAIN-CONTAINING PROTEIN 2"/>
    <property type="match status" value="1"/>
</dbReference>
<name>A0A8D2J2K2_VARKO</name>
<feature type="region of interest" description="Disordered" evidence="3">
    <location>
        <begin position="1"/>
        <end position="82"/>
    </location>
</feature>
<keyword evidence="5" id="KW-1185">Reference proteome</keyword>
<evidence type="ECO:0000313" key="5">
    <source>
        <dbReference type="Proteomes" id="UP000694545"/>
    </source>
</evidence>
<sequence length="111" mass="12232">MMRRSMERSQQLEQKQKRWSWGGALAAGSGERDACDKLSASTMNLPKQMESPINKRLSSSTATITYSPDRGKLGPSWSSKGALDPEDTKLPSVFLLHANGTHFGAFHKLPL</sequence>